<feature type="transmembrane region" description="Helical" evidence="1">
    <location>
        <begin position="93"/>
        <end position="112"/>
    </location>
</feature>
<feature type="transmembrane region" description="Helical" evidence="1">
    <location>
        <begin position="137"/>
        <end position="157"/>
    </location>
</feature>
<dbReference type="Pfam" id="PF13967">
    <property type="entry name" value="RSN1_TM"/>
    <property type="match status" value="1"/>
</dbReference>
<gene>
    <name evidence="3" type="ORF">CCAM_LOCUS3198</name>
</gene>
<keyword evidence="1" id="KW-1133">Transmembrane helix</keyword>
<name>A0A484KH51_9ASTE</name>
<evidence type="ECO:0000256" key="1">
    <source>
        <dbReference type="SAM" id="Phobius"/>
    </source>
</evidence>
<dbReference type="PANTHER" id="PTHR13018">
    <property type="entry name" value="PROBABLE MEMBRANE PROTEIN DUF221-RELATED"/>
    <property type="match status" value="1"/>
</dbReference>
<keyword evidence="1" id="KW-0472">Membrane</keyword>
<dbReference type="OrthoDB" id="1689567at2759"/>
<dbReference type="InterPro" id="IPR032880">
    <property type="entry name" value="CSC1/OSCA1-like_N"/>
</dbReference>
<dbReference type="InterPro" id="IPR045122">
    <property type="entry name" value="Csc1-like"/>
</dbReference>
<dbReference type="Proteomes" id="UP000595140">
    <property type="component" value="Unassembled WGS sequence"/>
</dbReference>
<evidence type="ECO:0000313" key="4">
    <source>
        <dbReference type="Proteomes" id="UP000595140"/>
    </source>
</evidence>
<protein>
    <recommendedName>
        <fullName evidence="2">CSC1/OSCA1-like N-terminal transmembrane domain-containing protein</fullName>
    </recommendedName>
</protein>
<feature type="transmembrane region" description="Helical" evidence="1">
    <location>
        <begin position="6"/>
        <end position="27"/>
    </location>
</feature>
<keyword evidence="4" id="KW-1185">Reference proteome</keyword>
<sequence length="162" mass="18126">MKAESLLVSTAINIGLALFVISLFSLLKTRTFCAPIYYPRRLSLQPPPPHSAAPLARCPPSGLSWIRRAVSVSDDRILETHGLDVLVFVRIKFFVGCSLVGVLVLLPLNYFGSNEESKSYHSTDSFTISNISSGSNWLWVHFSVLCFVSCYGLYLLYKVTFW</sequence>
<organism evidence="3 4">
    <name type="scientific">Cuscuta campestris</name>
    <dbReference type="NCBI Taxonomy" id="132261"/>
    <lineage>
        <taxon>Eukaryota</taxon>
        <taxon>Viridiplantae</taxon>
        <taxon>Streptophyta</taxon>
        <taxon>Embryophyta</taxon>
        <taxon>Tracheophyta</taxon>
        <taxon>Spermatophyta</taxon>
        <taxon>Magnoliopsida</taxon>
        <taxon>eudicotyledons</taxon>
        <taxon>Gunneridae</taxon>
        <taxon>Pentapetalae</taxon>
        <taxon>asterids</taxon>
        <taxon>lamiids</taxon>
        <taxon>Solanales</taxon>
        <taxon>Convolvulaceae</taxon>
        <taxon>Cuscuteae</taxon>
        <taxon>Cuscuta</taxon>
        <taxon>Cuscuta subgen. Grammica</taxon>
        <taxon>Cuscuta sect. Cleistogrammica</taxon>
    </lineage>
</organism>
<keyword evidence="1" id="KW-0812">Transmembrane</keyword>
<reference evidence="3 4" key="1">
    <citation type="submission" date="2018-04" db="EMBL/GenBank/DDBJ databases">
        <authorList>
            <person name="Vogel A."/>
        </authorList>
    </citation>
    <scope>NUCLEOTIDE SEQUENCE [LARGE SCALE GENOMIC DNA]</scope>
</reference>
<dbReference type="PANTHER" id="PTHR13018:SF141">
    <property type="entry name" value="OS01G0950900 PROTEIN"/>
    <property type="match status" value="1"/>
</dbReference>
<accession>A0A484KH51</accession>
<proteinExistence type="predicted"/>
<dbReference type="EMBL" id="OOIL02000161">
    <property type="protein sequence ID" value="VFQ61422.1"/>
    <property type="molecule type" value="Genomic_DNA"/>
</dbReference>
<evidence type="ECO:0000313" key="3">
    <source>
        <dbReference type="EMBL" id="VFQ61422.1"/>
    </source>
</evidence>
<dbReference type="GO" id="GO:0005227">
    <property type="term" value="F:calcium-activated cation channel activity"/>
    <property type="evidence" value="ECO:0007669"/>
    <property type="project" value="InterPro"/>
</dbReference>
<dbReference type="GO" id="GO:0005886">
    <property type="term" value="C:plasma membrane"/>
    <property type="evidence" value="ECO:0007669"/>
    <property type="project" value="TreeGrafter"/>
</dbReference>
<feature type="domain" description="CSC1/OSCA1-like N-terminal transmembrane" evidence="2">
    <location>
        <begin position="6"/>
        <end position="158"/>
    </location>
</feature>
<evidence type="ECO:0000259" key="2">
    <source>
        <dbReference type="Pfam" id="PF13967"/>
    </source>
</evidence>
<dbReference type="AlphaFoldDB" id="A0A484KH51"/>